<name>A0AAE8N0A0_9PEZI</name>
<dbReference type="EMBL" id="ONZQ02000007">
    <property type="protein sequence ID" value="SPO02979.1"/>
    <property type="molecule type" value="Genomic_DNA"/>
</dbReference>
<dbReference type="AlphaFoldDB" id="A0AAE8N0A0"/>
<feature type="compositionally biased region" description="Acidic residues" evidence="1">
    <location>
        <begin position="66"/>
        <end position="75"/>
    </location>
</feature>
<accession>A0AAE8N0A0</accession>
<feature type="compositionally biased region" description="Basic and acidic residues" evidence="1">
    <location>
        <begin position="50"/>
        <end position="65"/>
    </location>
</feature>
<feature type="region of interest" description="Disordered" evidence="1">
    <location>
        <begin position="392"/>
        <end position="443"/>
    </location>
</feature>
<evidence type="ECO:0000313" key="2">
    <source>
        <dbReference type="EMBL" id="SPO02979.1"/>
    </source>
</evidence>
<sequence>MRGRANKVTKPKRSSRTPSVAPEAVSQGVDYLAAAAHAQQQLGDHHHNHHDHDQLHDPEHEHEHDEGDDEGDEDDQQHQQHQHQQEQDFYQASNAVEQHQRQQLGLEPAEVVPGTADPSIHPDLQAFGSAAHAHFSLSHQDMDAQMQDASVGDPASVAAAAAAAVGSASKPVAGLSTAADFARESGYENLDLDQTASTLSRRLMSQPGRRLALQRRKEQKLNLVRRSNVEALLAHVSGQQAASACKNCHKGHGPWTSCVVVDGQMCGSCANCWYNASGARCSFHETNNPQAHQPAVLPPSAAPQPNAFGLPHLAPANSTIQLPAGVLAHDPQLANLTYDSEAKLVMDRAMAAAREATTRKARHLLKVEVAAKQLVLSMLEYEEYAQSEAASLQQQHSHAQQQQQRLSHAQAQAHAQGAVRQVSESGQAVPDASMGPGEEDDGT</sequence>
<reference evidence="2" key="1">
    <citation type="submission" date="2018-03" db="EMBL/GenBank/DDBJ databases">
        <authorList>
            <person name="Guldener U."/>
        </authorList>
    </citation>
    <scope>NUCLEOTIDE SEQUENCE</scope>
</reference>
<dbReference type="Proteomes" id="UP001187682">
    <property type="component" value="Unassembled WGS sequence"/>
</dbReference>
<organism evidence="2 3">
    <name type="scientific">Cephalotrichum gorgonifer</name>
    <dbReference type="NCBI Taxonomy" id="2041049"/>
    <lineage>
        <taxon>Eukaryota</taxon>
        <taxon>Fungi</taxon>
        <taxon>Dikarya</taxon>
        <taxon>Ascomycota</taxon>
        <taxon>Pezizomycotina</taxon>
        <taxon>Sordariomycetes</taxon>
        <taxon>Hypocreomycetidae</taxon>
        <taxon>Microascales</taxon>
        <taxon>Microascaceae</taxon>
        <taxon>Cephalotrichum</taxon>
    </lineage>
</organism>
<dbReference type="Pfam" id="PF12511">
    <property type="entry name" value="DUF3716"/>
    <property type="match status" value="1"/>
</dbReference>
<dbReference type="InterPro" id="IPR022190">
    <property type="entry name" value="DUF3716"/>
</dbReference>
<feature type="compositionally biased region" description="Basic residues" evidence="1">
    <location>
        <begin position="1"/>
        <end position="15"/>
    </location>
</feature>
<feature type="region of interest" description="Disordered" evidence="1">
    <location>
        <begin position="1"/>
        <end position="88"/>
    </location>
</feature>
<protein>
    <submittedName>
        <fullName evidence="2">Uncharacterized protein</fullName>
    </submittedName>
</protein>
<gene>
    <name evidence="2" type="ORF">DNG_05660</name>
</gene>
<proteinExistence type="predicted"/>
<feature type="compositionally biased region" description="Low complexity" evidence="1">
    <location>
        <begin position="33"/>
        <end position="42"/>
    </location>
</feature>
<comment type="caution">
    <text evidence="2">The sequence shown here is derived from an EMBL/GenBank/DDBJ whole genome shotgun (WGS) entry which is preliminary data.</text>
</comment>
<feature type="compositionally biased region" description="Low complexity" evidence="1">
    <location>
        <begin position="392"/>
        <end position="416"/>
    </location>
</feature>
<keyword evidence="3" id="KW-1185">Reference proteome</keyword>
<evidence type="ECO:0000256" key="1">
    <source>
        <dbReference type="SAM" id="MobiDB-lite"/>
    </source>
</evidence>
<evidence type="ECO:0000313" key="3">
    <source>
        <dbReference type="Proteomes" id="UP001187682"/>
    </source>
</evidence>